<dbReference type="EMBL" id="QZKU01000091">
    <property type="protein sequence ID" value="RJP19396.1"/>
    <property type="molecule type" value="Genomic_DNA"/>
</dbReference>
<proteinExistence type="predicted"/>
<organism evidence="2 3">
    <name type="scientific">Abyssobacteria bacterium (strain SURF_5)</name>
    <dbReference type="NCBI Taxonomy" id="2093360"/>
    <lineage>
        <taxon>Bacteria</taxon>
        <taxon>Pseudomonadati</taxon>
        <taxon>Candidatus Hydrogenedentota</taxon>
        <taxon>Candidatus Abyssobacteria</taxon>
    </lineage>
</organism>
<dbReference type="InterPro" id="IPR002934">
    <property type="entry name" value="Polymerase_NTP_transf_dom"/>
</dbReference>
<feature type="domain" description="Polymerase nucleotidyl transferase" evidence="1">
    <location>
        <begin position="17"/>
        <end position="66"/>
    </location>
</feature>
<dbReference type="Gene3D" id="3.30.460.10">
    <property type="entry name" value="Beta Polymerase, domain 2"/>
    <property type="match status" value="1"/>
</dbReference>
<gene>
    <name evidence="2" type="ORF">C4520_13180</name>
</gene>
<name>A0A3A4NMV8_ABYX5</name>
<dbReference type="Proteomes" id="UP000265882">
    <property type="component" value="Unassembled WGS sequence"/>
</dbReference>
<dbReference type="AlphaFoldDB" id="A0A3A4NMV8"/>
<reference evidence="2 3" key="1">
    <citation type="journal article" date="2017" name="ISME J.">
        <title>Energy and carbon metabolisms in a deep terrestrial subsurface fluid microbial community.</title>
        <authorList>
            <person name="Momper L."/>
            <person name="Jungbluth S.P."/>
            <person name="Lee M.D."/>
            <person name="Amend J.P."/>
        </authorList>
    </citation>
    <scope>NUCLEOTIDE SEQUENCE [LARGE SCALE GENOMIC DNA]</scope>
    <source>
        <strain evidence="2">SURF_5</strain>
    </source>
</reference>
<dbReference type="GO" id="GO:0016779">
    <property type="term" value="F:nucleotidyltransferase activity"/>
    <property type="evidence" value="ECO:0007669"/>
    <property type="project" value="InterPro"/>
</dbReference>
<protein>
    <recommendedName>
        <fullName evidence="1">Polymerase nucleotidyl transferase domain-containing protein</fullName>
    </recommendedName>
</protein>
<dbReference type="Pfam" id="PF01909">
    <property type="entry name" value="NTP_transf_2"/>
    <property type="match status" value="1"/>
</dbReference>
<evidence type="ECO:0000313" key="3">
    <source>
        <dbReference type="Proteomes" id="UP000265882"/>
    </source>
</evidence>
<accession>A0A3A4NMV8</accession>
<comment type="caution">
    <text evidence="2">The sequence shown here is derived from an EMBL/GenBank/DDBJ whole genome shotgun (WGS) entry which is preliminary data.</text>
</comment>
<evidence type="ECO:0000313" key="2">
    <source>
        <dbReference type="EMBL" id="RJP19396.1"/>
    </source>
</evidence>
<sequence length="73" mass="8078">MKGPARSACRVLPRQSNQKTSFFGSVLREDFSSHSEVDVLVGFESEANVGFFGLYDIEQELSRILGGRKEPAV</sequence>
<dbReference type="InterPro" id="IPR043519">
    <property type="entry name" value="NT_sf"/>
</dbReference>
<dbReference type="SUPFAM" id="SSF81301">
    <property type="entry name" value="Nucleotidyltransferase"/>
    <property type="match status" value="1"/>
</dbReference>
<evidence type="ECO:0000259" key="1">
    <source>
        <dbReference type="Pfam" id="PF01909"/>
    </source>
</evidence>